<feature type="compositionally biased region" description="Basic and acidic residues" evidence="1">
    <location>
        <begin position="177"/>
        <end position="207"/>
    </location>
</feature>
<dbReference type="AlphaFoldDB" id="A0A6J4R0G7"/>
<reference evidence="2" key="1">
    <citation type="submission" date="2020-02" db="EMBL/GenBank/DDBJ databases">
        <authorList>
            <person name="Meier V. D."/>
        </authorList>
    </citation>
    <scope>NUCLEOTIDE SEQUENCE</scope>
    <source>
        <strain evidence="2">AVDCRST_MAG02</strain>
    </source>
</reference>
<protein>
    <submittedName>
        <fullName evidence="2">Uncharacterized protein</fullName>
    </submittedName>
</protein>
<organism evidence="2">
    <name type="scientific">uncultured Rubrobacteraceae bacterium</name>
    <dbReference type="NCBI Taxonomy" id="349277"/>
    <lineage>
        <taxon>Bacteria</taxon>
        <taxon>Bacillati</taxon>
        <taxon>Actinomycetota</taxon>
        <taxon>Rubrobacteria</taxon>
        <taxon>Rubrobacterales</taxon>
        <taxon>Rubrobacteraceae</taxon>
        <taxon>environmental samples</taxon>
    </lineage>
</organism>
<feature type="region of interest" description="Disordered" evidence="1">
    <location>
        <begin position="171"/>
        <end position="207"/>
    </location>
</feature>
<dbReference type="EMBL" id="CADCVH010000065">
    <property type="protein sequence ID" value="CAA9459097.1"/>
    <property type="molecule type" value="Genomic_DNA"/>
</dbReference>
<gene>
    <name evidence="2" type="ORF">AVDCRST_MAG02-1844</name>
</gene>
<name>A0A6J4R0G7_9ACTN</name>
<proteinExistence type="predicted"/>
<sequence length="207" mass="22552">MMDRGKARDVNEAAARFAETLADSYRLVYGRAAEAGQRQQERAQEFSELVARNLREQTEANRAGAEALSEQATRQQEAGQALAQESVEAYARFLDEAFSRYRSGTEMAAQSAREGTRTLAETTTGLVGTAAGAAGATAGAAAGAAREASDAATFPIPGYDSMTVEEIEERLGPLTDDQVRRVRDHERQNQNRKTLIDRYDQKLRASS</sequence>
<feature type="region of interest" description="Disordered" evidence="1">
    <location>
        <begin position="57"/>
        <end position="80"/>
    </location>
</feature>
<accession>A0A6J4R0G7</accession>
<evidence type="ECO:0000256" key="1">
    <source>
        <dbReference type="SAM" id="MobiDB-lite"/>
    </source>
</evidence>
<evidence type="ECO:0000313" key="2">
    <source>
        <dbReference type="EMBL" id="CAA9459097.1"/>
    </source>
</evidence>